<keyword evidence="4" id="KW-0325">Glycoprotein</keyword>
<name>A0A4Y2HQE3_ARAVE</name>
<evidence type="ECO:0000256" key="3">
    <source>
        <dbReference type="ARBA" id="ARBA00022801"/>
    </source>
</evidence>
<dbReference type="OrthoDB" id="6424772at2759"/>
<dbReference type="Gene3D" id="3.40.50.1820">
    <property type="entry name" value="alpha/beta hydrolase"/>
    <property type="match status" value="1"/>
</dbReference>
<dbReference type="GO" id="GO:0006581">
    <property type="term" value="P:acetylcholine catabolic process"/>
    <property type="evidence" value="ECO:0007669"/>
    <property type="project" value="TreeGrafter"/>
</dbReference>
<evidence type="ECO:0000256" key="4">
    <source>
        <dbReference type="ARBA" id="ARBA00023180"/>
    </source>
</evidence>
<dbReference type="InterPro" id="IPR029058">
    <property type="entry name" value="AB_hydrolase_fold"/>
</dbReference>
<keyword evidence="2" id="KW-0719">Serine esterase</keyword>
<accession>A0A4Y2HQE3</accession>
<dbReference type="Proteomes" id="UP000499080">
    <property type="component" value="Unassembled WGS sequence"/>
</dbReference>
<sequence length="115" mass="12537">MYDVLTALHLVNRSIESFGGDKERVALIGESSGSITVGFFCVSPLIKGLFSKVILESSTKVLLATNQLKQNLDLSQQIADAIDCESDARTIESDPESSVVGCLRSNQNINFSYFM</sequence>
<dbReference type="PROSITE" id="PS00122">
    <property type="entry name" value="CARBOXYLESTERASE_B_1"/>
    <property type="match status" value="1"/>
</dbReference>
<comment type="caution">
    <text evidence="7">The sequence shown here is derived from an EMBL/GenBank/DDBJ whole genome shotgun (WGS) entry which is preliminary data.</text>
</comment>
<dbReference type="PANTHER" id="PTHR43918:SF4">
    <property type="entry name" value="CARBOXYLIC ESTER HYDROLASE"/>
    <property type="match status" value="1"/>
</dbReference>
<dbReference type="InterPro" id="IPR019826">
    <property type="entry name" value="Carboxylesterase_B_AS"/>
</dbReference>
<keyword evidence="3 5" id="KW-0378">Hydrolase</keyword>
<gene>
    <name evidence="7" type="ORF">AVEN_116586_1</name>
</gene>
<comment type="similarity">
    <text evidence="1 5">Belongs to the type-B carboxylesterase/lipase family.</text>
</comment>
<dbReference type="GO" id="GO:0003990">
    <property type="term" value="F:acetylcholinesterase activity"/>
    <property type="evidence" value="ECO:0007669"/>
    <property type="project" value="TreeGrafter"/>
</dbReference>
<protein>
    <recommendedName>
        <fullName evidence="5">Carboxylic ester hydrolase</fullName>
        <ecNumber evidence="5">3.1.1.-</ecNumber>
    </recommendedName>
</protein>
<dbReference type="InterPro" id="IPR050654">
    <property type="entry name" value="AChE-related_enzymes"/>
</dbReference>
<feature type="domain" description="Carboxylesterase type B" evidence="6">
    <location>
        <begin position="1"/>
        <end position="108"/>
    </location>
</feature>
<evidence type="ECO:0000259" key="6">
    <source>
        <dbReference type="Pfam" id="PF00135"/>
    </source>
</evidence>
<evidence type="ECO:0000256" key="2">
    <source>
        <dbReference type="ARBA" id="ARBA00022487"/>
    </source>
</evidence>
<dbReference type="SUPFAM" id="SSF53474">
    <property type="entry name" value="alpha/beta-Hydrolases"/>
    <property type="match status" value="1"/>
</dbReference>
<evidence type="ECO:0000313" key="7">
    <source>
        <dbReference type="EMBL" id="GBM67627.1"/>
    </source>
</evidence>
<dbReference type="Pfam" id="PF00135">
    <property type="entry name" value="COesterase"/>
    <property type="match status" value="1"/>
</dbReference>
<evidence type="ECO:0000313" key="8">
    <source>
        <dbReference type="Proteomes" id="UP000499080"/>
    </source>
</evidence>
<dbReference type="GO" id="GO:0005886">
    <property type="term" value="C:plasma membrane"/>
    <property type="evidence" value="ECO:0007669"/>
    <property type="project" value="TreeGrafter"/>
</dbReference>
<dbReference type="EMBL" id="BGPR01002092">
    <property type="protein sequence ID" value="GBM67627.1"/>
    <property type="molecule type" value="Genomic_DNA"/>
</dbReference>
<reference evidence="7 8" key="1">
    <citation type="journal article" date="2019" name="Sci. Rep.">
        <title>Orb-weaving spider Araneus ventricosus genome elucidates the spidroin gene catalogue.</title>
        <authorList>
            <person name="Kono N."/>
            <person name="Nakamura H."/>
            <person name="Ohtoshi R."/>
            <person name="Moran D.A.P."/>
            <person name="Shinohara A."/>
            <person name="Yoshida Y."/>
            <person name="Fujiwara M."/>
            <person name="Mori M."/>
            <person name="Tomita M."/>
            <person name="Arakawa K."/>
        </authorList>
    </citation>
    <scope>NUCLEOTIDE SEQUENCE [LARGE SCALE GENOMIC DNA]</scope>
</reference>
<dbReference type="AlphaFoldDB" id="A0A4Y2HQE3"/>
<dbReference type="EC" id="3.1.1.-" evidence="5"/>
<dbReference type="InterPro" id="IPR002018">
    <property type="entry name" value="CarbesteraseB"/>
</dbReference>
<evidence type="ECO:0000256" key="1">
    <source>
        <dbReference type="ARBA" id="ARBA00005964"/>
    </source>
</evidence>
<dbReference type="PANTHER" id="PTHR43918">
    <property type="entry name" value="ACETYLCHOLINESTERASE"/>
    <property type="match status" value="1"/>
</dbReference>
<dbReference type="GO" id="GO:0019695">
    <property type="term" value="P:choline metabolic process"/>
    <property type="evidence" value="ECO:0007669"/>
    <property type="project" value="TreeGrafter"/>
</dbReference>
<dbReference type="GO" id="GO:0005615">
    <property type="term" value="C:extracellular space"/>
    <property type="evidence" value="ECO:0007669"/>
    <property type="project" value="TreeGrafter"/>
</dbReference>
<evidence type="ECO:0000256" key="5">
    <source>
        <dbReference type="RuleBase" id="RU361235"/>
    </source>
</evidence>
<proteinExistence type="inferred from homology"/>
<keyword evidence="8" id="KW-1185">Reference proteome</keyword>
<organism evidence="7 8">
    <name type="scientific">Araneus ventricosus</name>
    <name type="common">Orbweaver spider</name>
    <name type="synonym">Epeira ventricosa</name>
    <dbReference type="NCBI Taxonomy" id="182803"/>
    <lineage>
        <taxon>Eukaryota</taxon>
        <taxon>Metazoa</taxon>
        <taxon>Ecdysozoa</taxon>
        <taxon>Arthropoda</taxon>
        <taxon>Chelicerata</taxon>
        <taxon>Arachnida</taxon>
        <taxon>Araneae</taxon>
        <taxon>Araneomorphae</taxon>
        <taxon>Entelegynae</taxon>
        <taxon>Araneoidea</taxon>
        <taxon>Araneidae</taxon>
        <taxon>Araneus</taxon>
    </lineage>
</organism>